<dbReference type="Gene3D" id="3.40.720.10">
    <property type="entry name" value="Alkaline Phosphatase, subunit A"/>
    <property type="match status" value="1"/>
</dbReference>
<organism evidence="6 7">
    <name type="scientific">Zoogloea oleivorans</name>
    <dbReference type="NCBI Taxonomy" id="1552750"/>
    <lineage>
        <taxon>Bacteria</taxon>
        <taxon>Pseudomonadati</taxon>
        <taxon>Pseudomonadota</taxon>
        <taxon>Betaproteobacteria</taxon>
        <taxon>Rhodocyclales</taxon>
        <taxon>Zoogloeaceae</taxon>
        <taxon>Zoogloea</taxon>
    </lineage>
</organism>
<feature type="active site" description="Phosphoserine intermediate" evidence="2">
    <location>
        <position position="79"/>
    </location>
</feature>
<comment type="cofactor">
    <cofactor evidence="3">
        <name>Mg(2+)</name>
        <dbReference type="ChEBI" id="CHEBI:18420"/>
    </cofactor>
    <text evidence="3">Binds 1 Mg(2+) ion.</text>
</comment>
<dbReference type="PRINTS" id="PR00113">
    <property type="entry name" value="ALKPHPHTASE"/>
</dbReference>
<dbReference type="Pfam" id="PF00245">
    <property type="entry name" value="Alk_phosphatase"/>
    <property type="match status" value="1"/>
</dbReference>
<comment type="caution">
    <text evidence="6">The sequence shown here is derived from an EMBL/GenBank/DDBJ whole genome shotgun (WGS) entry which is preliminary data.</text>
</comment>
<evidence type="ECO:0000256" key="1">
    <source>
        <dbReference type="ARBA" id="ARBA00022553"/>
    </source>
</evidence>
<feature type="binding site" evidence="3">
    <location>
        <position position="296"/>
    </location>
    <ligand>
        <name>Mg(2+)</name>
        <dbReference type="ChEBI" id="CHEBI:18420"/>
    </ligand>
</feature>
<dbReference type="PANTHER" id="PTHR11596:SF5">
    <property type="entry name" value="ALKALINE PHOSPHATASE"/>
    <property type="match status" value="1"/>
</dbReference>
<dbReference type="GO" id="GO:0004035">
    <property type="term" value="F:alkaline phosphatase activity"/>
    <property type="evidence" value="ECO:0007669"/>
    <property type="project" value="TreeGrafter"/>
</dbReference>
<feature type="binding site" evidence="3">
    <location>
        <position position="343"/>
    </location>
    <ligand>
        <name>Zn(2+)</name>
        <dbReference type="ChEBI" id="CHEBI:29105"/>
        <label>2</label>
    </ligand>
</feature>
<dbReference type="SMART" id="SM00098">
    <property type="entry name" value="alkPPc"/>
    <property type="match status" value="1"/>
</dbReference>
<feature type="signal peptide" evidence="5">
    <location>
        <begin position="1"/>
        <end position="22"/>
    </location>
</feature>
<proteinExistence type="inferred from homology"/>
<feature type="binding site" evidence="3">
    <location>
        <position position="301"/>
    </location>
    <ligand>
        <name>Zn(2+)</name>
        <dbReference type="ChEBI" id="CHEBI:29105"/>
        <label>2</label>
    </ligand>
</feature>
<feature type="binding site" evidence="3">
    <location>
        <position position="342"/>
    </location>
    <ligand>
        <name>Zn(2+)</name>
        <dbReference type="ChEBI" id="CHEBI:29105"/>
        <label>2</label>
    </ligand>
</feature>
<keyword evidence="3" id="KW-0862">Zinc</keyword>
<dbReference type="CDD" id="cd16012">
    <property type="entry name" value="ALP"/>
    <property type="match status" value="1"/>
</dbReference>
<reference evidence="6 7" key="1">
    <citation type="submission" date="2019-01" db="EMBL/GenBank/DDBJ databases">
        <title>Zoogloea oleivorans genome sequencing and assembly.</title>
        <authorList>
            <person name="Tancsics A."/>
            <person name="Farkas M."/>
            <person name="Kriszt B."/>
            <person name="Maroti G."/>
            <person name="Horvath B."/>
        </authorList>
    </citation>
    <scope>NUCLEOTIDE SEQUENCE [LARGE SCALE GENOMIC DNA]</scope>
    <source>
        <strain evidence="6 7">Buc</strain>
    </source>
</reference>
<comment type="cofactor">
    <cofactor evidence="3">
        <name>Zn(2+)</name>
        <dbReference type="ChEBI" id="CHEBI:29105"/>
    </cofactor>
    <text evidence="3">Binds 2 Zn(2+) ions.</text>
</comment>
<feature type="binding site" evidence="3">
    <location>
        <position position="432"/>
    </location>
    <ligand>
        <name>Zn(2+)</name>
        <dbReference type="ChEBI" id="CHEBI:29105"/>
        <label>2</label>
    </ligand>
</feature>
<keyword evidence="5" id="KW-0732">Signal</keyword>
<accession>A0A6C2CRR7</accession>
<evidence type="ECO:0000256" key="5">
    <source>
        <dbReference type="SAM" id="SignalP"/>
    </source>
</evidence>
<feature type="binding site" evidence="3">
    <location>
        <position position="305"/>
    </location>
    <ligand>
        <name>Zn(2+)</name>
        <dbReference type="ChEBI" id="CHEBI:29105"/>
        <label>2</label>
    </ligand>
</feature>
<evidence type="ECO:0000256" key="2">
    <source>
        <dbReference type="PIRSR" id="PIRSR601952-1"/>
    </source>
</evidence>
<dbReference type="InterPro" id="IPR017850">
    <property type="entry name" value="Alkaline_phosphatase_core_sf"/>
</dbReference>
<evidence type="ECO:0000313" key="7">
    <source>
        <dbReference type="Proteomes" id="UP000389128"/>
    </source>
</evidence>
<comment type="similarity">
    <text evidence="4">Belongs to the alkaline phosphatase family.</text>
</comment>
<keyword evidence="7" id="KW-1185">Reference proteome</keyword>
<evidence type="ECO:0000256" key="3">
    <source>
        <dbReference type="PIRSR" id="PIRSR601952-2"/>
    </source>
</evidence>
<dbReference type="RefSeq" id="WP_148579563.1">
    <property type="nucleotide sequence ID" value="NZ_JAVEUW010000013.1"/>
</dbReference>
<keyword evidence="3" id="KW-0479">Metal-binding</keyword>
<dbReference type="SUPFAM" id="SSF53649">
    <property type="entry name" value="Alkaline phosphatase-like"/>
    <property type="match status" value="1"/>
</dbReference>
<feature type="binding site" evidence="3">
    <location>
        <position position="153"/>
    </location>
    <ligand>
        <name>Mg(2+)</name>
        <dbReference type="ChEBI" id="CHEBI:18420"/>
    </ligand>
</feature>
<evidence type="ECO:0000256" key="4">
    <source>
        <dbReference type="RuleBase" id="RU003946"/>
    </source>
</evidence>
<feature type="chain" id="PRO_5025349722" evidence="5">
    <location>
        <begin position="23"/>
        <end position="468"/>
    </location>
</feature>
<feature type="binding site" evidence="3">
    <location>
        <position position="155"/>
    </location>
    <ligand>
        <name>Mg(2+)</name>
        <dbReference type="ChEBI" id="CHEBI:18420"/>
    </ligand>
</feature>
<keyword evidence="3" id="KW-0460">Magnesium</keyword>
<protein>
    <submittedName>
        <fullName evidence="6">Alkaline phosphatase</fullName>
    </submittedName>
</protein>
<sequence>MKTQLKLCAAALALVGATSAFAAGEATNVIFFLGDGMGPTTVTASRIYKYGEAGQLTMESLKRTARIKTYSLDGQTTDSAPSMAAYMTGVKMRNEVISMSAETVARDSANKSYTSGADSTCPAGNGSAVTTLLELAKKAGKSVGAVTTTTVTHATPAATYAHICNRNGENAIAAQAVPGGAGYNSALGNGVDVLLGGGTDHFLPTSLGGKRTDGRDLTAELKAQGYTYVNSGTAFKAVDTAATSKLVGLFNKSLLNYELDRAKTANAIDEPSLADMTEKAIKLLQKNGKGFFLMVEGGRIDHALHNTNAKRALEDTIAFDDAIKRALGLVDLKNTLVVVTADHDHTMTINGYSHKGNNILGKVTDIKKTTVQKTPVLATAGDSLPYTALVFGNGAVRNSTRSDLSSTDTAADDYYQEVGVKLGAAGAYPETHGGGDVMLFSSGAGSAGFKGTLDNTKVFGLVKSAMGL</sequence>
<feature type="binding site" evidence="3">
    <location>
        <position position="35"/>
    </location>
    <ligand>
        <name>Mg(2+)</name>
        <dbReference type="ChEBI" id="CHEBI:18420"/>
    </ligand>
</feature>
<dbReference type="InterPro" id="IPR001952">
    <property type="entry name" value="Alkaline_phosphatase"/>
</dbReference>
<dbReference type="PANTHER" id="PTHR11596">
    <property type="entry name" value="ALKALINE PHOSPHATASE"/>
    <property type="match status" value="1"/>
</dbReference>
<evidence type="ECO:0000313" key="6">
    <source>
        <dbReference type="EMBL" id="TYC56269.1"/>
    </source>
</evidence>
<feature type="binding site" evidence="3">
    <location>
        <position position="35"/>
    </location>
    <ligand>
        <name>Zn(2+)</name>
        <dbReference type="ChEBI" id="CHEBI:29105"/>
        <label>2</label>
    </ligand>
</feature>
<dbReference type="GO" id="GO:0046872">
    <property type="term" value="F:metal ion binding"/>
    <property type="evidence" value="ECO:0007669"/>
    <property type="project" value="UniProtKB-KW"/>
</dbReference>
<name>A0A6C2CRR7_9RHOO</name>
<keyword evidence="1" id="KW-0597">Phosphoprotein</keyword>
<dbReference type="EMBL" id="SDKK01000011">
    <property type="protein sequence ID" value="TYC56269.1"/>
    <property type="molecule type" value="Genomic_DNA"/>
</dbReference>
<dbReference type="OrthoDB" id="9794455at2"/>
<gene>
    <name evidence="6" type="ORF">ETQ85_13305</name>
</gene>
<dbReference type="AlphaFoldDB" id="A0A6C2CRR7"/>
<dbReference type="Proteomes" id="UP000389128">
    <property type="component" value="Unassembled WGS sequence"/>
</dbReference>